<evidence type="ECO:0000313" key="1">
    <source>
        <dbReference type="EMBL" id="CAB4622487.1"/>
    </source>
</evidence>
<name>A0A6J7GW93_9ZZZZ</name>
<gene>
    <name evidence="1" type="ORF">UFOPK1908_00922</name>
    <name evidence="2" type="ORF">UFOPK2282_00230</name>
    <name evidence="3" type="ORF">UFOPK3576_01131</name>
</gene>
<organism evidence="3">
    <name type="scientific">freshwater metagenome</name>
    <dbReference type="NCBI Taxonomy" id="449393"/>
    <lineage>
        <taxon>unclassified sequences</taxon>
        <taxon>metagenomes</taxon>
        <taxon>ecological metagenomes</taxon>
    </lineage>
</organism>
<evidence type="ECO:0000313" key="2">
    <source>
        <dbReference type="EMBL" id="CAB4656083.1"/>
    </source>
</evidence>
<evidence type="ECO:0000313" key="3">
    <source>
        <dbReference type="EMBL" id="CAB4911156.1"/>
    </source>
</evidence>
<dbReference type="EMBL" id="CAFBMO010000047">
    <property type="protein sequence ID" value="CAB4911156.1"/>
    <property type="molecule type" value="Genomic_DNA"/>
</dbReference>
<sequence length="47" mass="5270">MIHEDLVCPCCHLDDFEITRDKTYGFIVLCNECGFARGATLQHLLAG</sequence>
<dbReference type="EMBL" id="CAEZWR010000016">
    <property type="protein sequence ID" value="CAB4656083.1"/>
    <property type="molecule type" value="Genomic_DNA"/>
</dbReference>
<accession>A0A6J7GW93</accession>
<dbReference type="EMBL" id="CAEZVB010000039">
    <property type="protein sequence ID" value="CAB4622487.1"/>
    <property type="molecule type" value="Genomic_DNA"/>
</dbReference>
<dbReference type="AlphaFoldDB" id="A0A6J7GW93"/>
<protein>
    <submittedName>
        <fullName evidence="3">Unannotated protein</fullName>
    </submittedName>
</protein>
<proteinExistence type="predicted"/>
<reference evidence="3" key="1">
    <citation type="submission" date="2020-05" db="EMBL/GenBank/DDBJ databases">
        <authorList>
            <person name="Chiriac C."/>
            <person name="Salcher M."/>
            <person name="Ghai R."/>
            <person name="Kavagutti S V."/>
        </authorList>
    </citation>
    <scope>NUCLEOTIDE SEQUENCE</scope>
</reference>